<dbReference type="InParanoid" id="A0A059A501"/>
<dbReference type="Gramene" id="KCW48756">
    <property type="protein sequence ID" value="KCW48756"/>
    <property type="gene ID" value="EUGRSUZ_K02397"/>
</dbReference>
<dbReference type="OMA" id="GHEEWEW"/>
<accession>A0A059A501</accession>
<protein>
    <submittedName>
        <fullName evidence="2">Uncharacterized protein</fullName>
    </submittedName>
</protein>
<name>A0A059A501_EUCGR</name>
<proteinExistence type="predicted"/>
<reference evidence="2" key="1">
    <citation type="submission" date="2013-07" db="EMBL/GenBank/DDBJ databases">
        <title>The genome of Eucalyptus grandis.</title>
        <authorList>
            <person name="Schmutz J."/>
            <person name="Hayes R."/>
            <person name="Myburg A."/>
            <person name="Tuskan G."/>
            <person name="Grattapaglia D."/>
            <person name="Rokhsar D.S."/>
        </authorList>
    </citation>
    <scope>NUCLEOTIDE SEQUENCE</scope>
    <source>
        <tissue evidence="2">Leaf extractions</tissue>
    </source>
</reference>
<gene>
    <name evidence="2" type="ORF">EUGRSUZ_K02397</name>
</gene>
<evidence type="ECO:0000256" key="1">
    <source>
        <dbReference type="SAM" id="MobiDB-lite"/>
    </source>
</evidence>
<evidence type="ECO:0000313" key="2">
    <source>
        <dbReference type="EMBL" id="KCW48756.1"/>
    </source>
</evidence>
<feature type="region of interest" description="Disordered" evidence="1">
    <location>
        <begin position="1"/>
        <end position="21"/>
    </location>
</feature>
<organism evidence="2">
    <name type="scientific">Eucalyptus grandis</name>
    <name type="common">Flooded gum</name>
    <dbReference type="NCBI Taxonomy" id="71139"/>
    <lineage>
        <taxon>Eukaryota</taxon>
        <taxon>Viridiplantae</taxon>
        <taxon>Streptophyta</taxon>
        <taxon>Embryophyta</taxon>
        <taxon>Tracheophyta</taxon>
        <taxon>Spermatophyta</taxon>
        <taxon>Magnoliopsida</taxon>
        <taxon>eudicotyledons</taxon>
        <taxon>Gunneridae</taxon>
        <taxon>Pentapetalae</taxon>
        <taxon>rosids</taxon>
        <taxon>malvids</taxon>
        <taxon>Myrtales</taxon>
        <taxon>Myrtaceae</taxon>
        <taxon>Myrtoideae</taxon>
        <taxon>Eucalypteae</taxon>
        <taxon>Eucalyptus</taxon>
    </lineage>
</organism>
<sequence>MKQRAQSQMKHAMCQGHAGTHPSTCSKRNELVVLTLIIQLRSNEPLRLKSHRVFPDIWVSTDRPTVHKDLCVFGYVIAHENGVGHGLPGHEEWEWRVEPEGLLHNCLQVGELVYIGFLDLSVGPNNPGQLCLDLGHGVRFP</sequence>
<dbReference type="EMBL" id="KK198763">
    <property type="protein sequence ID" value="KCW48756.1"/>
    <property type="molecule type" value="Genomic_DNA"/>
</dbReference>
<dbReference type="AlphaFoldDB" id="A0A059A501"/>